<protein>
    <submittedName>
        <fullName evidence="12">Polyamine-modulated factor 1 isoform X1</fullName>
    </submittedName>
</protein>
<keyword evidence="9" id="KW-0137">Centromere</keyword>
<keyword evidence="6" id="KW-0995">Kinetochore</keyword>
<dbReference type="PANTHER" id="PTHR15459:SF3">
    <property type="entry name" value="POLYAMINE-MODULATED FACTOR 1"/>
    <property type="match status" value="1"/>
</dbReference>
<comment type="subcellular location">
    <subcellularLocation>
        <location evidence="2">Chromosome</location>
        <location evidence="2">Centromere</location>
        <location evidence="2">Kinetochore</location>
    </subcellularLocation>
    <subcellularLocation>
        <location evidence="1">Nucleus</location>
    </subcellularLocation>
</comment>
<name>A0ABM4NIE3_EQUPR</name>
<evidence type="ECO:0000313" key="12">
    <source>
        <dbReference type="RefSeq" id="XP_070464724.1"/>
    </source>
</evidence>
<keyword evidence="5" id="KW-0498">Mitosis</keyword>
<keyword evidence="11" id="KW-1185">Reference proteome</keyword>
<keyword evidence="7" id="KW-0539">Nucleus</keyword>
<evidence type="ECO:0000313" key="11">
    <source>
        <dbReference type="Proteomes" id="UP001652662"/>
    </source>
</evidence>
<accession>A0ABM4NIE3</accession>
<dbReference type="InterPro" id="IPR007128">
    <property type="entry name" value="PMF1/Nnf1"/>
</dbReference>
<dbReference type="Proteomes" id="UP001652662">
    <property type="component" value="Unplaced"/>
</dbReference>
<feature type="region of interest" description="Disordered" evidence="10">
    <location>
        <begin position="1"/>
        <end position="27"/>
    </location>
</feature>
<evidence type="ECO:0000256" key="9">
    <source>
        <dbReference type="ARBA" id="ARBA00023328"/>
    </source>
</evidence>
<evidence type="ECO:0000256" key="5">
    <source>
        <dbReference type="ARBA" id="ARBA00022776"/>
    </source>
</evidence>
<dbReference type="GeneID" id="103548829"/>
<evidence type="ECO:0000256" key="6">
    <source>
        <dbReference type="ARBA" id="ARBA00022838"/>
    </source>
</evidence>
<proteinExistence type="predicted"/>
<gene>
    <name evidence="12" type="primary">PMF1</name>
</gene>
<dbReference type="RefSeq" id="XP_070464724.1">
    <property type="nucleotide sequence ID" value="XM_070608623.1"/>
</dbReference>
<reference evidence="12" key="1">
    <citation type="submission" date="2025-08" db="UniProtKB">
        <authorList>
            <consortium name="RefSeq"/>
        </authorList>
    </citation>
    <scope>IDENTIFICATION</scope>
    <source>
        <tissue evidence="12">Blood</tissue>
    </source>
</reference>
<evidence type="ECO:0000256" key="8">
    <source>
        <dbReference type="ARBA" id="ARBA00023306"/>
    </source>
</evidence>
<keyword evidence="8" id="KW-0131">Cell cycle</keyword>
<organism evidence="11 12">
    <name type="scientific">Equus przewalskii</name>
    <name type="common">Przewalski's horse</name>
    <name type="synonym">Equus caballus przewalskii</name>
    <dbReference type="NCBI Taxonomy" id="9798"/>
    <lineage>
        <taxon>Eukaryota</taxon>
        <taxon>Metazoa</taxon>
        <taxon>Chordata</taxon>
        <taxon>Craniata</taxon>
        <taxon>Vertebrata</taxon>
        <taxon>Euteleostomi</taxon>
        <taxon>Mammalia</taxon>
        <taxon>Eutheria</taxon>
        <taxon>Laurasiatheria</taxon>
        <taxon>Perissodactyla</taxon>
        <taxon>Equidae</taxon>
        <taxon>Equus</taxon>
    </lineage>
</organism>
<sequence>MAEASGVNVGSGCEEKGPEGLSLEPVPPGTTISRVKLLDTMVDTFLQKLIAAGSYQRFTDCYKRFYQLQPEMTQRIYDKFITQLQTSIREEISEIKAEGNLEAVLNALDTIVEEGKDHKEPAWRPSGIPEKDLQRAMVPYFLQQRDALQRRVQKQEAENRQLADAVLAGRRQVEELQLQGQARQQAWQAQPREYKRCWRLGEAAQLSPEQQHQHTMRPLPLLALLALAALCLAGWAGECPQVHPSQWELRGESAMALPLLTPSTGSPFGSLTTLLQAQSICPQFCPCGGRGGKSKLLERQGRRGRTLGMSRVNQAPFLCRCKAQPCRVWQRCSLRVQARGQ</sequence>
<evidence type="ECO:0000256" key="4">
    <source>
        <dbReference type="ARBA" id="ARBA00022618"/>
    </source>
</evidence>
<evidence type="ECO:0000256" key="7">
    <source>
        <dbReference type="ARBA" id="ARBA00023242"/>
    </source>
</evidence>
<evidence type="ECO:0000256" key="3">
    <source>
        <dbReference type="ARBA" id="ARBA00022454"/>
    </source>
</evidence>
<keyword evidence="4" id="KW-0132">Cell division</keyword>
<dbReference type="PANTHER" id="PTHR15459">
    <property type="entry name" value="POLYAMINE-MODULATED FACTOR 1"/>
    <property type="match status" value="1"/>
</dbReference>
<evidence type="ECO:0000256" key="2">
    <source>
        <dbReference type="ARBA" id="ARBA00004629"/>
    </source>
</evidence>
<evidence type="ECO:0000256" key="10">
    <source>
        <dbReference type="SAM" id="MobiDB-lite"/>
    </source>
</evidence>
<dbReference type="Pfam" id="PF03980">
    <property type="entry name" value="Nnf1"/>
    <property type="match status" value="1"/>
</dbReference>
<evidence type="ECO:0000256" key="1">
    <source>
        <dbReference type="ARBA" id="ARBA00004123"/>
    </source>
</evidence>
<keyword evidence="3" id="KW-0158">Chromosome</keyword>